<comment type="caution">
    <text evidence="2">The sequence shown here is derived from an EMBL/GenBank/DDBJ whole genome shotgun (WGS) entry which is preliminary data.</text>
</comment>
<name>A0A1J5QK43_9ZZZZ</name>
<accession>A0A1J5QK43</accession>
<dbReference type="PANTHER" id="PTHR42949">
    <property type="entry name" value="ANAEROBIC GLYCEROL-3-PHOSPHATE DEHYDROGENASE SUBUNIT B"/>
    <property type="match status" value="1"/>
</dbReference>
<dbReference type="EMBL" id="MLJW01001072">
    <property type="protein sequence ID" value="OIQ80348.1"/>
    <property type="molecule type" value="Genomic_DNA"/>
</dbReference>
<reference evidence="2" key="1">
    <citation type="submission" date="2016-10" db="EMBL/GenBank/DDBJ databases">
        <title>Sequence of Gallionella enrichment culture.</title>
        <authorList>
            <person name="Poehlein A."/>
            <person name="Muehling M."/>
            <person name="Daniel R."/>
        </authorList>
    </citation>
    <scope>NUCLEOTIDE SEQUENCE</scope>
</reference>
<keyword evidence="1 2" id="KW-0560">Oxidoreductase</keyword>
<dbReference type="AlphaFoldDB" id="A0A1J5QK43"/>
<organism evidence="2">
    <name type="scientific">mine drainage metagenome</name>
    <dbReference type="NCBI Taxonomy" id="410659"/>
    <lineage>
        <taxon>unclassified sequences</taxon>
        <taxon>metagenomes</taxon>
        <taxon>ecological metagenomes</taxon>
    </lineage>
</organism>
<dbReference type="GO" id="GO:0050622">
    <property type="term" value="F:glycine dehydrogenase (cyanide-forming) activity"/>
    <property type="evidence" value="ECO:0007669"/>
    <property type="project" value="UniProtKB-EC"/>
</dbReference>
<gene>
    <name evidence="2" type="primary">hcnB_2</name>
    <name evidence="2" type="ORF">GALL_378920</name>
</gene>
<dbReference type="Gene3D" id="1.10.10.1100">
    <property type="entry name" value="BFD-like [2Fe-2S]-binding domain"/>
    <property type="match status" value="1"/>
</dbReference>
<evidence type="ECO:0000313" key="2">
    <source>
        <dbReference type="EMBL" id="OIQ80348.1"/>
    </source>
</evidence>
<dbReference type="InterPro" id="IPR051691">
    <property type="entry name" value="Metab_Enz_Cyan_OpOx_G3PDH"/>
</dbReference>
<dbReference type="EC" id="1.4.99.5" evidence="2"/>
<evidence type="ECO:0000256" key="1">
    <source>
        <dbReference type="ARBA" id="ARBA00023002"/>
    </source>
</evidence>
<proteinExistence type="predicted"/>
<dbReference type="PANTHER" id="PTHR42949:SF3">
    <property type="entry name" value="ANAEROBIC GLYCEROL-3-PHOSPHATE DEHYDROGENASE SUBUNIT B"/>
    <property type="match status" value="1"/>
</dbReference>
<sequence>MAGIYAAGECTGSRGAELAAVEGAIAGLAFVGRFDPGGAEARARRRWREFAARVERCFAIDRAAALAAARDAVVCRCEDVAFGAVAACSGWDEAKLLTRCGMGPCQGRVCGSATRALLGWGPTRVRGPLTPTSLGALAGERGARGG</sequence>
<dbReference type="InterPro" id="IPR041854">
    <property type="entry name" value="BFD-like_2Fe2S-bd_dom_sf"/>
</dbReference>
<protein>
    <submittedName>
        <fullName evidence="2">Hydrogen cyanide synthase subunit HcnB</fullName>
        <ecNumber evidence="2">1.4.99.5</ecNumber>
    </submittedName>
</protein>